<reference evidence="3 4" key="1">
    <citation type="journal article" date="2014" name="Int. J. Syst. Evol. Microbiol.">
        <title>Fulvimonas yonginensis sp. nov., isolated from greenhouse soil, and emended description of the genus Fulvimonas.</title>
        <authorList>
            <person name="Ahn J.H."/>
            <person name="Kim S.J."/>
            <person name="Weon H.Y."/>
            <person name="Hong S.B."/>
            <person name="Seok S.J."/>
            <person name="Kwon S.W."/>
        </authorList>
    </citation>
    <scope>NUCLEOTIDE SEQUENCE [LARGE SCALE GENOMIC DNA]</scope>
    <source>
        <strain evidence="3 4">KACC 16952</strain>
    </source>
</reference>
<evidence type="ECO:0000256" key="1">
    <source>
        <dbReference type="SAM" id="SignalP"/>
    </source>
</evidence>
<sequence>MHQPPRRALALACLAALCAAPLAHAAAGSEMTLYRSDSPALFAGHGDGSVDDGYAVVRERRALTLQAGMQDVTLGDLPLYLDPEAIALAFPDGIAQVRSQRLLLGQGNEAALAGLVGRPVDVVGANGQPLASGTLLRAADGLLVRDGGGSTLVRDYAAVRTQGGDFPLGSSLRLRLDASRAGPANATLSYPTGGLGWRAAYVATLQPGDNCRMQFESRASIANRSGRDWHDLALKLVAGEPRFAKPAAPRPMMAMARGYAKAEDAAMPQQSALADYRLYTLPQPVDLPDGSVSQVPLYAPRTLDCERTALYETGGGWNPPQPMLDPGFNVGGGNTVESTLRFEAFDSLPAGYLRVLGADRAGVPQFLGQGRIDDTPKGADARLTLGTAFDLRAERERTLFRVDRAGRSMDEAFRIVLSNAGETTRTVTVREHPSRWREWTLVSSSTRPSRQSPDLLEFKVDVPAGGKTTLDYQVRYRWAADVTAQ</sequence>
<evidence type="ECO:0000313" key="3">
    <source>
        <dbReference type="EMBL" id="MEI7036904.1"/>
    </source>
</evidence>
<organism evidence="3 4">
    <name type="scientific">Fulvimonas yonginensis</name>
    <dbReference type="NCBI Taxonomy" id="1495200"/>
    <lineage>
        <taxon>Bacteria</taxon>
        <taxon>Pseudomonadati</taxon>
        <taxon>Pseudomonadota</taxon>
        <taxon>Gammaproteobacteria</taxon>
        <taxon>Lysobacterales</taxon>
        <taxon>Rhodanobacteraceae</taxon>
        <taxon>Fulvimonas</taxon>
    </lineage>
</organism>
<dbReference type="PANTHER" id="PTHR38075:SF1">
    <property type="entry name" value="DUF4139 DOMAIN-CONTAINING PROTEIN"/>
    <property type="match status" value="1"/>
</dbReference>
<proteinExistence type="predicted"/>
<dbReference type="Pfam" id="PF13598">
    <property type="entry name" value="DUF4139"/>
    <property type="match status" value="1"/>
</dbReference>
<comment type="caution">
    <text evidence="3">The sequence shown here is derived from an EMBL/GenBank/DDBJ whole genome shotgun (WGS) entry which is preliminary data.</text>
</comment>
<evidence type="ECO:0000313" key="4">
    <source>
        <dbReference type="Proteomes" id="UP001381174"/>
    </source>
</evidence>
<name>A0ABU8JCI3_9GAMM</name>
<dbReference type="Proteomes" id="UP001381174">
    <property type="component" value="Unassembled WGS sequence"/>
</dbReference>
<feature type="domain" description="DUF4139" evidence="2">
    <location>
        <begin position="187"/>
        <end position="478"/>
    </location>
</feature>
<keyword evidence="4" id="KW-1185">Reference proteome</keyword>
<evidence type="ECO:0000259" key="2">
    <source>
        <dbReference type="Pfam" id="PF13598"/>
    </source>
</evidence>
<gene>
    <name evidence="3" type="ORF">WAT24_09055</name>
</gene>
<keyword evidence="1" id="KW-0732">Signal</keyword>
<dbReference type="PANTHER" id="PTHR38075">
    <property type="entry name" value="DUF4139 DOMAIN-CONTAINING PROTEIN"/>
    <property type="match status" value="1"/>
</dbReference>
<dbReference type="EMBL" id="JBBBNY010000005">
    <property type="protein sequence ID" value="MEI7036904.1"/>
    <property type="molecule type" value="Genomic_DNA"/>
</dbReference>
<dbReference type="RefSeq" id="WP_336807533.1">
    <property type="nucleotide sequence ID" value="NZ_JBBBNY010000005.1"/>
</dbReference>
<protein>
    <submittedName>
        <fullName evidence="3">DUF4139 domain-containing protein</fullName>
    </submittedName>
</protein>
<feature type="signal peptide" evidence="1">
    <location>
        <begin position="1"/>
        <end position="25"/>
    </location>
</feature>
<feature type="chain" id="PRO_5047103014" evidence="1">
    <location>
        <begin position="26"/>
        <end position="485"/>
    </location>
</feature>
<accession>A0ABU8JCI3</accession>
<dbReference type="InterPro" id="IPR037291">
    <property type="entry name" value="DUF4139"/>
</dbReference>